<dbReference type="PANTHER" id="PTHR35147:SF1">
    <property type="entry name" value="CHEMORECEPTOR GLUTAMINE DEAMIDASE CHED-RELATED"/>
    <property type="match status" value="1"/>
</dbReference>
<evidence type="ECO:0000256" key="2">
    <source>
        <dbReference type="ARBA" id="ARBA00022801"/>
    </source>
</evidence>
<dbReference type="EC" id="3.5.1.44" evidence="3"/>
<dbReference type="Pfam" id="PF03975">
    <property type="entry name" value="CheD"/>
    <property type="match status" value="1"/>
</dbReference>
<protein>
    <recommendedName>
        <fullName evidence="3">Probable chemoreceptor glutamine deamidase CheD</fullName>
        <ecNumber evidence="3">3.5.1.44</ecNumber>
    </recommendedName>
</protein>
<dbReference type="OrthoDB" id="9807202at2"/>
<dbReference type="Gene3D" id="3.30.1330.200">
    <property type="match status" value="1"/>
</dbReference>
<dbReference type="GO" id="GO:0006935">
    <property type="term" value="P:chemotaxis"/>
    <property type="evidence" value="ECO:0007669"/>
    <property type="project" value="UniProtKB-UniRule"/>
</dbReference>
<dbReference type="HAMAP" id="MF_01440">
    <property type="entry name" value="CheD"/>
    <property type="match status" value="1"/>
</dbReference>
<keyword evidence="1 3" id="KW-0145">Chemotaxis</keyword>
<comment type="similarity">
    <text evidence="3">Belongs to the CheD family.</text>
</comment>
<dbReference type="EMBL" id="FOSJ01000002">
    <property type="protein sequence ID" value="SFJ91794.1"/>
    <property type="molecule type" value="Genomic_DNA"/>
</dbReference>
<dbReference type="Proteomes" id="UP000199589">
    <property type="component" value="Unassembled WGS sequence"/>
</dbReference>
<sequence length="160" mass="17679">MSEQVKVGISDYKMSEPPDHLVTIGLGSCVGIALYEPTTKVGALIHIMLPESKGFKDTTKWEKFADLAIPKVAEKMYEQTGKKKLFAKIAGGASMFSFGSKPDSIQIGKRNIISVKETLKELGIPILGDHTGGEMGRSMFVDLETFEVKVRMVNREYHIL</sequence>
<dbReference type="CDD" id="cd16352">
    <property type="entry name" value="CheD"/>
    <property type="match status" value="1"/>
</dbReference>
<reference evidence="5" key="1">
    <citation type="submission" date="2016-10" db="EMBL/GenBank/DDBJ databases">
        <authorList>
            <person name="Varghese N."/>
            <person name="Submissions S."/>
        </authorList>
    </citation>
    <scope>NUCLEOTIDE SEQUENCE [LARGE SCALE GENOMIC DNA]</scope>
    <source>
        <strain evidence="5">DSM 16108</strain>
    </source>
</reference>
<name>A0A1I3V8I0_9LACT</name>
<evidence type="ECO:0000313" key="5">
    <source>
        <dbReference type="Proteomes" id="UP000199589"/>
    </source>
</evidence>
<dbReference type="PANTHER" id="PTHR35147">
    <property type="entry name" value="CHEMORECEPTOR GLUTAMINE DEAMIDASE CHED-RELATED"/>
    <property type="match status" value="1"/>
</dbReference>
<evidence type="ECO:0000313" key="4">
    <source>
        <dbReference type="EMBL" id="SFJ91794.1"/>
    </source>
</evidence>
<evidence type="ECO:0000256" key="3">
    <source>
        <dbReference type="HAMAP-Rule" id="MF_01440"/>
    </source>
</evidence>
<gene>
    <name evidence="3" type="primary">cheD</name>
    <name evidence="4" type="ORF">SAMN04488569_100291</name>
</gene>
<dbReference type="InterPro" id="IPR038592">
    <property type="entry name" value="CheD-like_sf"/>
</dbReference>
<dbReference type="InterPro" id="IPR005659">
    <property type="entry name" value="Chemorcpt_Glu_NH3ase_CheD"/>
</dbReference>
<dbReference type="SUPFAM" id="SSF64438">
    <property type="entry name" value="CNF1/YfiH-like putative cysteine hydrolases"/>
    <property type="match status" value="1"/>
</dbReference>
<comment type="catalytic activity">
    <reaction evidence="3">
        <text>L-glutaminyl-[protein] + H2O = L-glutamyl-[protein] + NH4(+)</text>
        <dbReference type="Rhea" id="RHEA:16441"/>
        <dbReference type="Rhea" id="RHEA-COMP:10207"/>
        <dbReference type="Rhea" id="RHEA-COMP:10208"/>
        <dbReference type="ChEBI" id="CHEBI:15377"/>
        <dbReference type="ChEBI" id="CHEBI:28938"/>
        <dbReference type="ChEBI" id="CHEBI:29973"/>
        <dbReference type="ChEBI" id="CHEBI:30011"/>
        <dbReference type="EC" id="3.5.1.44"/>
    </reaction>
</comment>
<comment type="function">
    <text evidence="3">Probably deamidates glutamine residues to glutamate on methyl-accepting chemotaxis receptors (MCPs), playing an important role in chemotaxis.</text>
</comment>
<dbReference type="STRING" id="258723.GCA_900169305_00594"/>
<evidence type="ECO:0000256" key="1">
    <source>
        <dbReference type="ARBA" id="ARBA00022500"/>
    </source>
</evidence>
<dbReference type="GO" id="GO:0050568">
    <property type="term" value="F:protein-glutamine glutaminase activity"/>
    <property type="evidence" value="ECO:0007669"/>
    <property type="project" value="UniProtKB-UniRule"/>
</dbReference>
<dbReference type="RefSeq" id="WP_072695042.1">
    <property type="nucleotide sequence ID" value="NZ_FOSJ01000002.1"/>
</dbReference>
<dbReference type="InterPro" id="IPR011324">
    <property type="entry name" value="Cytotoxic_necrot_fac-like_cat"/>
</dbReference>
<organism evidence="4 5">
    <name type="scientific">Marinilactibacillus piezotolerans</name>
    <dbReference type="NCBI Taxonomy" id="258723"/>
    <lineage>
        <taxon>Bacteria</taxon>
        <taxon>Bacillati</taxon>
        <taxon>Bacillota</taxon>
        <taxon>Bacilli</taxon>
        <taxon>Lactobacillales</taxon>
        <taxon>Carnobacteriaceae</taxon>
        <taxon>Marinilactibacillus</taxon>
    </lineage>
</organism>
<accession>A0A1I3V8I0</accession>
<keyword evidence="2 3" id="KW-0378">Hydrolase</keyword>
<proteinExistence type="inferred from homology"/>
<keyword evidence="5" id="KW-1185">Reference proteome</keyword>
<dbReference type="AlphaFoldDB" id="A0A1I3V8I0"/>